<proteinExistence type="predicted"/>
<keyword evidence="2" id="KW-1185">Reference proteome</keyword>
<dbReference type="InterPro" id="IPR023214">
    <property type="entry name" value="HAD_sf"/>
</dbReference>
<protein>
    <submittedName>
        <fullName evidence="1">HAD family hydrolase</fullName>
        <ecNumber evidence="1">3.1.3.-</ecNumber>
    </submittedName>
</protein>
<dbReference type="PANTHER" id="PTHR43434:SF24">
    <property type="entry name" value="HYDROLASE-RELATED"/>
    <property type="match status" value="1"/>
</dbReference>
<dbReference type="InterPro" id="IPR050155">
    <property type="entry name" value="HAD-like_hydrolase_sf"/>
</dbReference>
<sequence>MARIRALAVDFGGTLAHSTPRVEGRTVARVLSGSLGLRLPEEFALSFDIAHRHAWQDDRASGAHTLFSRVLTMAAHGCGVHLPDPDRASEVVFSSLPDGQVDAEAAGAVQSLSAAGLRCVLACDSQRPEAVRRRTLEEAGIGACFHAVVLSSELGWRKPHPRFYATVIAAAGREPEEIVFVGDTPAKDVQGPRAHRMEAVLVAPPEKVAALDPGVGVIRRFAELPAYLEQRYGL</sequence>
<evidence type="ECO:0000313" key="2">
    <source>
        <dbReference type="Proteomes" id="UP001250214"/>
    </source>
</evidence>
<dbReference type="EC" id="3.1.3.-" evidence="1"/>
<dbReference type="NCBIfam" id="TIGR01549">
    <property type="entry name" value="HAD-SF-IA-v1"/>
    <property type="match status" value="1"/>
</dbReference>
<dbReference type="Proteomes" id="UP001250214">
    <property type="component" value="Unassembled WGS sequence"/>
</dbReference>
<dbReference type="InterPro" id="IPR036412">
    <property type="entry name" value="HAD-like_sf"/>
</dbReference>
<dbReference type="SFLD" id="SFLDS00003">
    <property type="entry name" value="Haloacid_Dehalogenase"/>
    <property type="match status" value="1"/>
</dbReference>
<dbReference type="Pfam" id="PF00702">
    <property type="entry name" value="Hydrolase"/>
    <property type="match status" value="1"/>
</dbReference>
<dbReference type="RefSeq" id="WP_310913368.1">
    <property type="nucleotide sequence ID" value="NZ_JAVLVT010000008.1"/>
</dbReference>
<comment type="caution">
    <text evidence="1">The sequence shown here is derived from an EMBL/GenBank/DDBJ whole genome shotgun (WGS) entry which is preliminary data.</text>
</comment>
<dbReference type="PANTHER" id="PTHR43434">
    <property type="entry name" value="PHOSPHOGLYCOLATE PHOSPHATASE"/>
    <property type="match status" value="1"/>
</dbReference>
<reference evidence="2" key="1">
    <citation type="submission" date="2023-07" db="EMBL/GenBank/DDBJ databases">
        <title>Novel species in the genus Lipingzhangella isolated from Sambhar Salt Lake.</title>
        <authorList>
            <person name="Jiya N."/>
            <person name="Kajale S."/>
            <person name="Sharma A."/>
        </authorList>
    </citation>
    <scope>NUCLEOTIDE SEQUENCE [LARGE SCALE GENOMIC DNA]</scope>
    <source>
        <strain evidence="2">LS1_29</strain>
    </source>
</reference>
<accession>A0ABU2H923</accession>
<dbReference type="GO" id="GO:0016787">
    <property type="term" value="F:hydrolase activity"/>
    <property type="evidence" value="ECO:0007669"/>
    <property type="project" value="UniProtKB-KW"/>
</dbReference>
<name>A0ABU2H923_9ACTN</name>
<keyword evidence="1" id="KW-0378">Hydrolase</keyword>
<dbReference type="SUPFAM" id="SSF56784">
    <property type="entry name" value="HAD-like"/>
    <property type="match status" value="1"/>
</dbReference>
<organism evidence="1 2">
    <name type="scientific">Lipingzhangella rawalii</name>
    <dbReference type="NCBI Taxonomy" id="2055835"/>
    <lineage>
        <taxon>Bacteria</taxon>
        <taxon>Bacillati</taxon>
        <taxon>Actinomycetota</taxon>
        <taxon>Actinomycetes</taxon>
        <taxon>Streptosporangiales</taxon>
        <taxon>Nocardiopsidaceae</taxon>
        <taxon>Lipingzhangella</taxon>
    </lineage>
</organism>
<dbReference type="Gene3D" id="3.40.50.1000">
    <property type="entry name" value="HAD superfamily/HAD-like"/>
    <property type="match status" value="1"/>
</dbReference>
<dbReference type="InterPro" id="IPR006439">
    <property type="entry name" value="HAD-SF_hydro_IA"/>
</dbReference>
<gene>
    <name evidence="1" type="ORF">RIF23_16070</name>
</gene>
<dbReference type="SFLD" id="SFLDG01129">
    <property type="entry name" value="C1.5:_HAD__Beta-PGM__Phosphata"/>
    <property type="match status" value="1"/>
</dbReference>
<dbReference type="EMBL" id="JAVLVT010000008">
    <property type="protein sequence ID" value="MDS1271810.1"/>
    <property type="molecule type" value="Genomic_DNA"/>
</dbReference>
<evidence type="ECO:0000313" key="1">
    <source>
        <dbReference type="EMBL" id="MDS1271810.1"/>
    </source>
</evidence>